<gene>
    <name evidence="1" type="ORF">PS880_04280</name>
</gene>
<evidence type="ECO:0000313" key="2">
    <source>
        <dbReference type="Proteomes" id="UP000375525"/>
    </source>
</evidence>
<reference evidence="1 2" key="1">
    <citation type="submission" date="2019-09" db="EMBL/GenBank/DDBJ databases">
        <authorList>
            <person name="Chandra G."/>
            <person name="Truman W A."/>
        </authorList>
    </citation>
    <scope>NUCLEOTIDE SEQUENCE [LARGE SCALE GENOMIC DNA]</scope>
    <source>
        <strain evidence="1">PS880</strain>
    </source>
</reference>
<sequence length="103" mass="11134">MGSLNGEYYGAWADNQIYLTITDSNNTTGAICGTIKNYGTTSPVTGTYTITSQYADIMLTASGPTNEIWNLRTYDYNVLSGTRYKMGQLGAVPETIGGLGRTR</sequence>
<dbReference type="EMBL" id="CABVIH010000022">
    <property type="protein sequence ID" value="VVP29815.1"/>
    <property type="molecule type" value="Genomic_DNA"/>
</dbReference>
<name>A0A5E7MY79_PSEFL</name>
<proteinExistence type="predicted"/>
<accession>A0A5E7MY79</accession>
<evidence type="ECO:0000313" key="1">
    <source>
        <dbReference type="EMBL" id="VVP29815.1"/>
    </source>
</evidence>
<dbReference type="OrthoDB" id="6899981at2"/>
<dbReference type="RefSeq" id="WP_150781349.1">
    <property type="nucleotide sequence ID" value="NZ_CABVIH010000022.1"/>
</dbReference>
<dbReference type="Proteomes" id="UP000375525">
    <property type="component" value="Unassembled WGS sequence"/>
</dbReference>
<organism evidence="1 2">
    <name type="scientific">Pseudomonas fluorescens</name>
    <dbReference type="NCBI Taxonomy" id="294"/>
    <lineage>
        <taxon>Bacteria</taxon>
        <taxon>Pseudomonadati</taxon>
        <taxon>Pseudomonadota</taxon>
        <taxon>Gammaproteobacteria</taxon>
        <taxon>Pseudomonadales</taxon>
        <taxon>Pseudomonadaceae</taxon>
        <taxon>Pseudomonas</taxon>
    </lineage>
</organism>
<dbReference type="AlphaFoldDB" id="A0A5E7MY79"/>
<protein>
    <submittedName>
        <fullName evidence="1">Uncharacterized protein</fullName>
    </submittedName>
</protein>